<organism evidence="5 6">
    <name type="scientific">Linnemannia schmuckeri</name>
    <dbReference type="NCBI Taxonomy" id="64567"/>
    <lineage>
        <taxon>Eukaryota</taxon>
        <taxon>Fungi</taxon>
        <taxon>Fungi incertae sedis</taxon>
        <taxon>Mucoromycota</taxon>
        <taxon>Mortierellomycotina</taxon>
        <taxon>Mortierellomycetes</taxon>
        <taxon>Mortierellales</taxon>
        <taxon>Mortierellaceae</taxon>
        <taxon>Linnemannia</taxon>
    </lineage>
</organism>
<sequence>MTNNRLNLFCLVNGEGTSYAFPVEIESTKTIGDLKELIKTKKANGFQDIDADKLTLWRVSIPDDDDDNDLLFCSALCLKRRNSRQPLGCSKSLTLSYPTTQFTSSFSALLKSMHLSELHRRHRLNKRRKHNIKEEFFQPGSAISNFLRMFVEGELSLPEADCCVKGLPKAWLRSSSFAQKTGRPALYLLHPTQPHQTTSTTTPPSVAALETISNFQNNDLNTFFGVSGCGKTRAVVEMLAQTWGLYLNGSQADRGSKDITTLFESAKEMPARYLSSDRVQNGLNIQAITGCLLLARLLVLQYCLSLGRRDTFTCDRWMLLQVCPGAFEPALPDVFDSIFQALLDVYHDQIPAISLPNLKRLLQAQFHLVQGLFSSYASDSPPSKFLVVLDEAQTLSDHGKDCFVSHADSGDLRSILSPIIHGLRSISNNTQNYCVVTCGTGIGADELEVLLSSGGIGSSWEQVNRRIVDFPGWETVDQVAMYINNLGDLMCGDDKARLHTLIPEAAIQELFFRLRGRFRPIVSTIEEIIAKGSPSYWKEAIEQRVHSLVCYPERFPVRGNLCSDIKRMLDKVAKDPAKFKDAVDIRHVLRQTVVFRASLGLPWSLQGEEPILVESAFARLRISADQAGTEKTVKTIIDEPFVFQAAYNLIQNEDEGFYNYFREQYQDLQDPPSEGKLFERHAPLDLIYAFHKKQLKQEMFSIPKPAVHLKPPKIPIPTFEPVTFPRHLFEYPAAIVGWEGYEWGARYKDALTMRDFLEAHYRNDSRKDGCVIPPFFYPELSPSGPDIVFVLRINNELYPVFVQTKLLDGIYPGGVEKAQLTVHESRIKDHLPNLATYCPGGKYLSLIYVHPTINKTLRKGWDRDDLWDTDSESGTNRSHTSNGPLMQLLVIIDGSNMRDFVPGGVVDLLDSVKGTKRVSDQTGSSRCLMVKTTQIRQQYSKSSSYSRAVIEFLSQLWRFCFGAARGKNINICMTVVYPMTCSLKLTPVQVPKIDTSGVRQ</sequence>
<gene>
    <name evidence="5" type="ORF">BG015_009323</name>
</gene>
<evidence type="ECO:0000313" key="5">
    <source>
        <dbReference type="EMBL" id="KAF9148908.1"/>
    </source>
</evidence>
<dbReference type="GO" id="GO:0005576">
    <property type="term" value="C:extracellular region"/>
    <property type="evidence" value="ECO:0007669"/>
    <property type="project" value="UniProtKB-SubCell"/>
</dbReference>
<dbReference type="AlphaFoldDB" id="A0A9P5RW27"/>
<keyword evidence="6" id="KW-1185">Reference proteome</keyword>
<feature type="domain" description="Crinkler effector protein N-terminal" evidence="4">
    <location>
        <begin position="6"/>
        <end position="73"/>
    </location>
</feature>
<dbReference type="InterPro" id="IPR045379">
    <property type="entry name" value="Crinkler_N"/>
</dbReference>
<evidence type="ECO:0000256" key="3">
    <source>
        <dbReference type="ARBA" id="ARBA00022525"/>
    </source>
</evidence>
<comment type="caution">
    <text evidence="5">The sequence shown here is derived from an EMBL/GenBank/DDBJ whole genome shotgun (WGS) entry which is preliminary data.</text>
</comment>
<dbReference type="EMBL" id="JAAAUQ010000598">
    <property type="protein sequence ID" value="KAF9148908.1"/>
    <property type="molecule type" value="Genomic_DNA"/>
</dbReference>
<evidence type="ECO:0000256" key="2">
    <source>
        <dbReference type="ARBA" id="ARBA00004613"/>
    </source>
</evidence>
<evidence type="ECO:0000256" key="1">
    <source>
        <dbReference type="ARBA" id="ARBA00004340"/>
    </source>
</evidence>
<proteinExistence type="predicted"/>
<evidence type="ECO:0000259" key="4">
    <source>
        <dbReference type="Pfam" id="PF20147"/>
    </source>
</evidence>
<accession>A0A9P5RW27</accession>
<feature type="non-terminal residue" evidence="5">
    <location>
        <position position="1000"/>
    </location>
</feature>
<keyword evidence="3" id="KW-0964">Secreted</keyword>
<comment type="subcellular location">
    <subcellularLocation>
        <location evidence="1">Host cell</location>
    </subcellularLocation>
    <subcellularLocation>
        <location evidence="2">Secreted</location>
    </subcellularLocation>
</comment>
<dbReference type="GO" id="GO:0043657">
    <property type="term" value="C:host cell"/>
    <property type="evidence" value="ECO:0007669"/>
    <property type="project" value="UniProtKB-SubCell"/>
</dbReference>
<evidence type="ECO:0000313" key="6">
    <source>
        <dbReference type="Proteomes" id="UP000748756"/>
    </source>
</evidence>
<dbReference type="OrthoDB" id="2393824at2759"/>
<dbReference type="Proteomes" id="UP000748756">
    <property type="component" value="Unassembled WGS sequence"/>
</dbReference>
<dbReference type="Pfam" id="PF20147">
    <property type="entry name" value="Crinkler"/>
    <property type="match status" value="1"/>
</dbReference>
<protein>
    <recommendedName>
        <fullName evidence="4">Crinkler effector protein N-terminal domain-containing protein</fullName>
    </recommendedName>
</protein>
<name>A0A9P5RW27_9FUNG</name>
<reference evidence="5" key="1">
    <citation type="journal article" date="2020" name="Fungal Divers.">
        <title>Resolving the Mortierellaceae phylogeny through synthesis of multi-gene phylogenetics and phylogenomics.</title>
        <authorList>
            <person name="Vandepol N."/>
            <person name="Liber J."/>
            <person name="Desiro A."/>
            <person name="Na H."/>
            <person name="Kennedy M."/>
            <person name="Barry K."/>
            <person name="Grigoriev I.V."/>
            <person name="Miller A.N."/>
            <person name="O'Donnell K."/>
            <person name="Stajich J.E."/>
            <person name="Bonito G."/>
        </authorList>
    </citation>
    <scope>NUCLEOTIDE SEQUENCE</scope>
    <source>
        <strain evidence="5">NRRL 6426</strain>
    </source>
</reference>